<evidence type="ECO:0000313" key="7">
    <source>
        <dbReference type="EMBL" id="MBB4674927.1"/>
    </source>
</evidence>
<gene>
    <name evidence="7" type="ORF">HNR67_001045</name>
</gene>
<sequence>MGETVMPLWRALVWLRVVTLLFALGGVLVHRAQYEREWLGWVVFGVMTVWTAFTVYCYSRESGRRTSVVVADVLLTAGLLLACWFVHDRTYMLSSAPTVVTVWAPGCVVAAAVLHGRGPGMLAGAIVAGMSWLIRGRFDTDIARDTVLLVGVGFVLGLASSVARRSAERLHRALQAEAATRERERLARSIHDGVLQVLARVRRRGRELGGETAELAELAGEQEIALRALVSSQPPESTVDGEVDLRPQLQLLATPRFQVSAPATQVLLPAHTAAELCALTREALSNVDEHAGGAARAWVLVEDLGEEVVVSIRDDGPGIPDGRITAAEAEGRMGIAQSIRGRVQDLHGTLALHTGAGEGTEWEVRVPRQTTKGGRR</sequence>
<evidence type="ECO:0000256" key="2">
    <source>
        <dbReference type="ARBA" id="ARBA00022777"/>
    </source>
</evidence>
<dbReference type="GO" id="GO:0000160">
    <property type="term" value="P:phosphorelay signal transduction system"/>
    <property type="evidence" value="ECO:0007669"/>
    <property type="project" value="UniProtKB-KW"/>
</dbReference>
<dbReference type="Pfam" id="PF19354">
    <property type="entry name" value="DUF5931"/>
    <property type="match status" value="1"/>
</dbReference>
<keyword evidence="4" id="KW-1133">Transmembrane helix</keyword>
<feature type="transmembrane region" description="Helical" evidence="4">
    <location>
        <begin position="68"/>
        <end position="87"/>
    </location>
</feature>
<evidence type="ECO:0000259" key="6">
    <source>
        <dbReference type="Pfam" id="PF19354"/>
    </source>
</evidence>
<evidence type="ECO:0000313" key="8">
    <source>
        <dbReference type="Proteomes" id="UP000533598"/>
    </source>
</evidence>
<dbReference type="InterPro" id="IPR045975">
    <property type="entry name" value="DUF5931"/>
</dbReference>
<evidence type="ECO:0000256" key="3">
    <source>
        <dbReference type="ARBA" id="ARBA00023012"/>
    </source>
</evidence>
<dbReference type="InterPro" id="IPR050482">
    <property type="entry name" value="Sensor_HK_TwoCompSys"/>
</dbReference>
<feature type="transmembrane region" description="Helical" evidence="4">
    <location>
        <begin position="12"/>
        <end position="32"/>
    </location>
</feature>
<organism evidence="7 8">
    <name type="scientific">Crossiella cryophila</name>
    <dbReference type="NCBI Taxonomy" id="43355"/>
    <lineage>
        <taxon>Bacteria</taxon>
        <taxon>Bacillati</taxon>
        <taxon>Actinomycetota</taxon>
        <taxon>Actinomycetes</taxon>
        <taxon>Pseudonocardiales</taxon>
        <taxon>Pseudonocardiaceae</taxon>
        <taxon>Crossiella</taxon>
    </lineage>
</organism>
<dbReference type="PANTHER" id="PTHR24421:SF61">
    <property type="entry name" value="OXYGEN SENSOR HISTIDINE KINASE NREB"/>
    <property type="match status" value="1"/>
</dbReference>
<keyword evidence="8" id="KW-1185">Reference proteome</keyword>
<evidence type="ECO:0000259" key="5">
    <source>
        <dbReference type="Pfam" id="PF02518"/>
    </source>
</evidence>
<name>A0A7W7C5K9_9PSEU</name>
<reference evidence="7 8" key="1">
    <citation type="submission" date="2020-08" db="EMBL/GenBank/DDBJ databases">
        <title>Sequencing the genomes of 1000 actinobacteria strains.</title>
        <authorList>
            <person name="Klenk H.-P."/>
        </authorList>
    </citation>
    <scope>NUCLEOTIDE SEQUENCE [LARGE SCALE GENOMIC DNA]</scope>
    <source>
        <strain evidence="7 8">DSM 44230</strain>
    </source>
</reference>
<keyword evidence="3" id="KW-0902">Two-component regulatory system</keyword>
<dbReference type="Pfam" id="PF02518">
    <property type="entry name" value="HATPase_c"/>
    <property type="match status" value="1"/>
</dbReference>
<dbReference type="GO" id="GO:0016301">
    <property type="term" value="F:kinase activity"/>
    <property type="evidence" value="ECO:0007669"/>
    <property type="project" value="UniProtKB-KW"/>
</dbReference>
<dbReference type="InterPro" id="IPR003594">
    <property type="entry name" value="HATPase_dom"/>
</dbReference>
<protein>
    <submittedName>
        <fullName evidence="7">Signal transduction histidine kinase</fullName>
    </submittedName>
</protein>
<dbReference type="Proteomes" id="UP000533598">
    <property type="component" value="Unassembled WGS sequence"/>
</dbReference>
<feature type="domain" description="Histidine kinase/HSP90-like ATPase" evidence="5">
    <location>
        <begin position="276"/>
        <end position="369"/>
    </location>
</feature>
<feature type="transmembrane region" description="Helical" evidence="4">
    <location>
        <begin position="38"/>
        <end position="56"/>
    </location>
</feature>
<feature type="domain" description="DUF5931" evidence="6">
    <location>
        <begin position="6"/>
        <end position="169"/>
    </location>
</feature>
<comment type="caution">
    <text evidence="7">The sequence shown here is derived from an EMBL/GenBank/DDBJ whole genome shotgun (WGS) entry which is preliminary data.</text>
</comment>
<dbReference type="EMBL" id="JACHMH010000001">
    <property type="protein sequence ID" value="MBB4674927.1"/>
    <property type="molecule type" value="Genomic_DNA"/>
</dbReference>
<dbReference type="SUPFAM" id="SSF55874">
    <property type="entry name" value="ATPase domain of HSP90 chaperone/DNA topoisomerase II/histidine kinase"/>
    <property type="match status" value="1"/>
</dbReference>
<feature type="transmembrane region" description="Helical" evidence="4">
    <location>
        <begin position="121"/>
        <end position="138"/>
    </location>
</feature>
<dbReference type="AlphaFoldDB" id="A0A7W7C5K9"/>
<feature type="transmembrane region" description="Helical" evidence="4">
    <location>
        <begin position="144"/>
        <end position="163"/>
    </location>
</feature>
<dbReference type="Gene3D" id="3.30.565.10">
    <property type="entry name" value="Histidine kinase-like ATPase, C-terminal domain"/>
    <property type="match status" value="1"/>
</dbReference>
<proteinExistence type="predicted"/>
<dbReference type="PANTHER" id="PTHR24421">
    <property type="entry name" value="NITRATE/NITRITE SENSOR PROTEIN NARX-RELATED"/>
    <property type="match status" value="1"/>
</dbReference>
<keyword evidence="4" id="KW-0472">Membrane</keyword>
<keyword evidence="4" id="KW-0812">Transmembrane</keyword>
<dbReference type="CDD" id="cd16917">
    <property type="entry name" value="HATPase_UhpB-NarQ-NarX-like"/>
    <property type="match status" value="1"/>
</dbReference>
<accession>A0A7W7C5K9</accession>
<evidence type="ECO:0000256" key="4">
    <source>
        <dbReference type="SAM" id="Phobius"/>
    </source>
</evidence>
<dbReference type="NCBIfam" id="NF047322">
    <property type="entry name" value="HK_morpho_MacS"/>
    <property type="match status" value="1"/>
</dbReference>
<keyword evidence="2 7" id="KW-0418">Kinase</keyword>
<evidence type="ECO:0000256" key="1">
    <source>
        <dbReference type="ARBA" id="ARBA00022679"/>
    </source>
</evidence>
<dbReference type="InterPro" id="IPR036890">
    <property type="entry name" value="HATPase_C_sf"/>
</dbReference>
<keyword evidence="1" id="KW-0808">Transferase</keyword>